<dbReference type="SUPFAM" id="SSF53335">
    <property type="entry name" value="S-adenosyl-L-methionine-dependent methyltransferases"/>
    <property type="match status" value="1"/>
</dbReference>
<dbReference type="Pfam" id="PF13649">
    <property type="entry name" value="Methyltransf_25"/>
    <property type="match status" value="1"/>
</dbReference>
<dbReference type="OrthoDB" id="184880at2759"/>
<evidence type="ECO:0000313" key="3">
    <source>
        <dbReference type="Proteomes" id="UP000799779"/>
    </source>
</evidence>
<proteinExistence type="predicted"/>
<evidence type="ECO:0000259" key="1">
    <source>
        <dbReference type="Pfam" id="PF13649"/>
    </source>
</evidence>
<dbReference type="InterPro" id="IPR041698">
    <property type="entry name" value="Methyltransf_25"/>
</dbReference>
<name>A0A6A5W0B5_9PLEO</name>
<dbReference type="AlphaFoldDB" id="A0A6A5W0B5"/>
<sequence>MASESGTPPTKQQPLTEHEVDAYTSPYSTSDFVKYATDGGLVFAPIDSTSSNLAVLDSATGDGHWLGDLARKLKIGAKLVGADIASQNFIEPEQLPANISLIEDNILDPWPVQYQEHFDLVHQRLVLMVCDDGKSVTAIQDLFATVKPGGWIQLHDGDMDTIEDGEGHRAMEKLRTILRSPGPKLKGWLEDAGAHDVQEKVLTTKCGKKSENYEQGEQTPNFLFSMEEMAELTFDLARELREAGNSYHTYVVWGRKSL</sequence>
<organism evidence="2 3">
    <name type="scientific">Amniculicola lignicola CBS 123094</name>
    <dbReference type="NCBI Taxonomy" id="1392246"/>
    <lineage>
        <taxon>Eukaryota</taxon>
        <taxon>Fungi</taxon>
        <taxon>Dikarya</taxon>
        <taxon>Ascomycota</taxon>
        <taxon>Pezizomycotina</taxon>
        <taxon>Dothideomycetes</taxon>
        <taxon>Pleosporomycetidae</taxon>
        <taxon>Pleosporales</taxon>
        <taxon>Amniculicolaceae</taxon>
        <taxon>Amniculicola</taxon>
    </lineage>
</organism>
<dbReference type="EMBL" id="ML977696">
    <property type="protein sequence ID" value="KAF1993581.1"/>
    <property type="molecule type" value="Genomic_DNA"/>
</dbReference>
<dbReference type="InterPro" id="IPR029063">
    <property type="entry name" value="SAM-dependent_MTases_sf"/>
</dbReference>
<dbReference type="Gene3D" id="3.40.50.150">
    <property type="entry name" value="Vaccinia Virus protein VP39"/>
    <property type="match status" value="1"/>
</dbReference>
<feature type="domain" description="Methyltransferase" evidence="1">
    <location>
        <begin position="55"/>
        <end position="150"/>
    </location>
</feature>
<protein>
    <recommendedName>
        <fullName evidence="1">Methyltransferase domain-containing protein</fullName>
    </recommendedName>
</protein>
<gene>
    <name evidence="2" type="ORF">P154DRAFT_588988</name>
</gene>
<evidence type="ECO:0000313" key="2">
    <source>
        <dbReference type="EMBL" id="KAF1993581.1"/>
    </source>
</evidence>
<accession>A0A6A5W0B5</accession>
<dbReference type="Proteomes" id="UP000799779">
    <property type="component" value="Unassembled WGS sequence"/>
</dbReference>
<reference evidence="2" key="1">
    <citation type="journal article" date="2020" name="Stud. Mycol.">
        <title>101 Dothideomycetes genomes: a test case for predicting lifestyles and emergence of pathogens.</title>
        <authorList>
            <person name="Haridas S."/>
            <person name="Albert R."/>
            <person name="Binder M."/>
            <person name="Bloem J."/>
            <person name="Labutti K."/>
            <person name="Salamov A."/>
            <person name="Andreopoulos B."/>
            <person name="Baker S."/>
            <person name="Barry K."/>
            <person name="Bills G."/>
            <person name="Bluhm B."/>
            <person name="Cannon C."/>
            <person name="Castanera R."/>
            <person name="Culley D."/>
            <person name="Daum C."/>
            <person name="Ezra D."/>
            <person name="Gonzalez J."/>
            <person name="Henrissat B."/>
            <person name="Kuo A."/>
            <person name="Liang C."/>
            <person name="Lipzen A."/>
            <person name="Lutzoni F."/>
            <person name="Magnuson J."/>
            <person name="Mondo S."/>
            <person name="Nolan M."/>
            <person name="Ohm R."/>
            <person name="Pangilinan J."/>
            <person name="Park H.-J."/>
            <person name="Ramirez L."/>
            <person name="Alfaro M."/>
            <person name="Sun H."/>
            <person name="Tritt A."/>
            <person name="Yoshinaga Y."/>
            <person name="Zwiers L.-H."/>
            <person name="Turgeon B."/>
            <person name="Goodwin S."/>
            <person name="Spatafora J."/>
            <person name="Crous P."/>
            <person name="Grigoriev I."/>
        </authorList>
    </citation>
    <scope>NUCLEOTIDE SEQUENCE</scope>
    <source>
        <strain evidence="2">CBS 123094</strain>
    </source>
</reference>
<keyword evidence="3" id="KW-1185">Reference proteome</keyword>